<comment type="similarity">
    <text evidence="1">Belongs to the WD repeat DDB2/WDR76 family.</text>
</comment>
<dbReference type="PROSITE" id="PS50082">
    <property type="entry name" value="WD_REPEATS_2"/>
    <property type="match status" value="1"/>
</dbReference>
<dbReference type="STRING" id="1088818.A0A2I0B3U4"/>
<dbReference type="AlphaFoldDB" id="A0A2I0B3U4"/>
<dbReference type="InterPro" id="IPR015943">
    <property type="entry name" value="WD40/YVTN_repeat-like_dom_sf"/>
</dbReference>
<dbReference type="GO" id="GO:2000001">
    <property type="term" value="P:regulation of DNA damage checkpoint"/>
    <property type="evidence" value="ECO:0007669"/>
    <property type="project" value="TreeGrafter"/>
</dbReference>
<dbReference type="Gene3D" id="2.130.10.10">
    <property type="entry name" value="YVTN repeat-like/Quinoprotein amine dehydrogenase"/>
    <property type="match status" value="1"/>
</dbReference>
<accession>A0A2I0B3U4</accession>
<dbReference type="GO" id="GO:0006974">
    <property type="term" value="P:DNA damage response"/>
    <property type="evidence" value="ECO:0007669"/>
    <property type="project" value="UniProtKB-KW"/>
</dbReference>
<dbReference type="PROSITE" id="PS00678">
    <property type="entry name" value="WD_REPEATS_1"/>
    <property type="match status" value="1"/>
</dbReference>
<evidence type="ECO:0000256" key="7">
    <source>
        <dbReference type="SAM" id="MobiDB-lite"/>
    </source>
</evidence>
<dbReference type="SMART" id="SM00320">
    <property type="entry name" value="WD40"/>
    <property type="match status" value="4"/>
</dbReference>
<dbReference type="Pfam" id="PF00400">
    <property type="entry name" value="WD40"/>
    <property type="match status" value="2"/>
</dbReference>
<sequence>MAPKKTITEYERRRLENIRRNSEMIASLRLHSKASELSASLKRGHPKPFVSPGNVNKKLKSPPGSPIVIRRSLRTRGLPPEHSCDPSTLHDASKASPSPNPNLIPEHRPLIDAIVAAAKGEGSGSGEPRSELAVRGRFDPRSAMVLKSENVAKVVPERILSVKFLPSANRTVLAVGNKLGNVGFWDLDQIFTCSYDGLVRMMDVEKEIFQLVYSSTDSIYSICQFSCDANSLYFGEGAGVLKLWDERTGKASSSWELHRDRINTIDFHPENKDMMVTSSTDGTASIWDLRNIKNDQPKQVKLFQHQRAVHSAYFSPTGSYLATTSIDDSIGILGGSNLNDIFMVPHNNQTGRWLSAFRAVWGWDDCFLFIGNMKRAVDIISTERVESPEMTSIPCRFAAHPCKIGTLAGATAGGKVFILTET</sequence>
<evidence type="ECO:0000256" key="6">
    <source>
        <dbReference type="PROSITE-ProRule" id="PRU00221"/>
    </source>
</evidence>
<gene>
    <name evidence="8" type="primary">DDB2</name>
    <name evidence="8" type="ORF">AXF42_Ash009345</name>
</gene>
<dbReference type="OrthoDB" id="766928at2759"/>
<evidence type="ECO:0000256" key="2">
    <source>
        <dbReference type="ARBA" id="ARBA00022574"/>
    </source>
</evidence>
<keyword evidence="9" id="KW-1185">Reference proteome</keyword>
<dbReference type="PROSITE" id="PS50294">
    <property type="entry name" value="WD_REPEATS_REGION"/>
    <property type="match status" value="1"/>
</dbReference>
<dbReference type="GO" id="GO:0003677">
    <property type="term" value="F:DNA binding"/>
    <property type="evidence" value="ECO:0007669"/>
    <property type="project" value="UniProtKB-KW"/>
</dbReference>
<feature type="repeat" description="WD" evidence="6">
    <location>
        <begin position="255"/>
        <end position="291"/>
    </location>
</feature>
<protein>
    <submittedName>
        <fullName evidence="8">Protein damaged DNA-binding 2</fullName>
    </submittedName>
</protein>
<proteinExistence type="inferred from homology"/>
<dbReference type="EMBL" id="KZ451917">
    <property type="protein sequence ID" value="PKA62458.1"/>
    <property type="molecule type" value="Genomic_DNA"/>
</dbReference>
<evidence type="ECO:0000256" key="4">
    <source>
        <dbReference type="ARBA" id="ARBA00022763"/>
    </source>
</evidence>
<evidence type="ECO:0000313" key="9">
    <source>
        <dbReference type="Proteomes" id="UP000236161"/>
    </source>
</evidence>
<keyword evidence="2 6" id="KW-0853">WD repeat</keyword>
<reference evidence="8 9" key="1">
    <citation type="journal article" date="2017" name="Nature">
        <title>The Apostasia genome and the evolution of orchids.</title>
        <authorList>
            <person name="Zhang G.Q."/>
            <person name="Liu K.W."/>
            <person name="Li Z."/>
            <person name="Lohaus R."/>
            <person name="Hsiao Y.Y."/>
            <person name="Niu S.C."/>
            <person name="Wang J.Y."/>
            <person name="Lin Y.C."/>
            <person name="Xu Q."/>
            <person name="Chen L.J."/>
            <person name="Yoshida K."/>
            <person name="Fujiwara S."/>
            <person name="Wang Z.W."/>
            <person name="Zhang Y.Q."/>
            <person name="Mitsuda N."/>
            <person name="Wang M."/>
            <person name="Liu G.H."/>
            <person name="Pecoraro L."/>
            <person name="Huang H.X."/>
            <person name="Xiao X.J."/>
            <person name="Lin M."/>
            <person name="Wu X.Y."/>
            <person name="Wu W.L."/>
            <person name="Chen Y.Y."/>
            <person name="Chang S.B."/>
            <person name="Sakamoto S."/>
            <person name="Ohme-Takagi M."/>
            <person name="Yagi M."/>
            <person name="Zeng S.J."/>
            <person name="Shen C.Y."/>
            <person name="Yeh C.M."/>
            <person name="Luo Y.B."/>
            <person name="Tsai W.C."/>
            <person name="Van de Peer Y."/>
            <person name="Liu Z.J."/>
        </authorList>
    </citation>
    <scope>NUCLEOTIDE SEQUENCE [LARGE SCALE GENOMIC DNA]</scope>
    <source>
        <strain evidence="9">cv. Shenzhen</strain>
        <tissue evidence="8">Stem</tissue>
    </source>
</reference>
<dbReference type="GO" id="GO:0005634">
    <property type="term" value="C:nucleus"/>
    <property type="evidence" value="ECO:0007669"/>
    <property type="project" value="TreeGrafter"/>
</dbReference>
<dbReference type="SUPFAM" id="SSF50978">
    <property type="entry name" value="WD40 repeat-like"/>
    <property type="match status" value="1"/>
</dbReference>
<dbReference type="InterPro" id="IPR050853">
    <property type="entry name" value="WD_repeat_DNA-damage-binding"/>
</dbReference>
<organism evidence="8 9">
    <name type="scientific">Apostasia shenzhenica</name>
    <dbReference type="NCBI Taxonomy" id="1088818"/>
    <lineage>
        <taxon>Eukaryota</taxon>
        <taxon>Viridiplantae</taxon>
        <taxon>Streptophyta</taxon>
        <taxon>Embryophyta</taxon>
        <taxon>Tracheophyta</taxon>
        <taxon>Spermatophyta</taxon>
        <taxon>Magnoliopsida</taxon>
        <taxon>Liliopsida</taxon>
        <taxon>Asparagales</taxon>
        <taxon>Orchidaceae</taxon>
        <taxon>Apostasioideae</taxon>
        <taxon>Apostasia</taxon>
    </lineage>
</organism>
<keyword evidence="3" id="KW-0677">Repeat</keyword>
<feature type="region of interest" description="Disordered" evidence="7">
    <location>
        <begin position="37"/>
        <end position="104"/>
    </location>
</feature>
<evidence type="ECO:0000256" key="5">
    <source>
        <dbReference type="ARBA" id="ARBA00023125"/>
    </source>
</evidence>
<evidence type="ECO:0000256" key="3">
    <source>
        <dbReference type="ARBA" id="ARBA00022737"/>
    </source>
</evidence>
<dbReference type="InterPro" id="IPR019775">
    <property type="entry name" value="WD40_repeat_CS"/>
</dbReference>
<dbReference type="InterPro" id="IPR036322">
    <property type="entry name" value="WD40_repeat_dom_sf"/>
</dbReference>
<evidence type="ECO:0000313" key="8">
    <source>
        <dbReference type="EMBL" id="PKA62458.1"/>
    </source>
</evidence>
<keyword evidence="4" id="KW-0227">DNA damage</keyword>
<dbReference type="PANTHER" id="PTHR14773:SF0">
    <property type="entry name" value="WD REPEAT-CONTAINING PROTEIN 76"/>
    <property type="match status" value="1"/>
</dbReference>
<dbReference type="Proteomes" id="UP000236161">
    <property type="component" value="Unassembled WGS sequence"/>
</dbReference>
<keyword evidence="5 8" id="KW-0238">DNA-binding</keyword>
<evidence type="ECO:0000256" key="1">
    <source>
        <dbReference type="ARBA" id="ARBA00005434"/>
    </source>
</evidence>
<dbReference type="InterPro" id="IPR001680">
    <property type="entry name" value="WD40_rpt"/>
</dbReference>
<dbReference type="PANTHER" id="PTHR14773">
    <property type="entry name" value="WD REPEAT-CONTAINING PROTEIN 76"/>
    <property type="match status" value="1"/>
</dbReference>
<name>A0A2I0B3U4_9ASPA</name>